<dbReference type="NCBIfam" id="NF004767">
    <property type="entry name" value="PRK06105.1"/>
    <property type="match status" value="1"/>
</dbReference>
<dbReference type="InterPro" id="IPR015422">
    <property type="entry name" value="PyrdxlP-dep_Trfase_small"/>
</dbReference>
<evidence type="ECO:0000256" key="1">
    <source>
        <dbReference type="ARBA" id="ARBA00001933"/>
    </source>
</evidence>
<dbReference type="GO" id="GO:0030170">
    <property type="term" value="F:pyridoxal phosphate binding"/>
    <property type="evidence" value="ECO:0007669"/>
    <property type="project" value="InterPro"/>
</dbReference>
<evidence type="ECO:0000256" key="6">
    <source>
        <dbReference type="RuleBase" id="RU003560"/>
    </source>
</evidence>
<comment type="cofactor">
    <cofactor evidence="1">
        <name>pyridoxal 5'-phosphate</name>
        <dbReference type="ChEBI" id="CHEBI:597326"/>
    </cofactor>
</comment>
<dbReference type="GO" id="GO:0009102">
    <property type="term" value="P:biotin biosynthetic process"/>
    <property type="evidence" value="ECO:0007669"/>
    <property type="project" value="TreeGrafter"/>
</dbReference>
<dbReference type="EMBL" id="JAVIZC010000001">
    <property type="protein sequence ID" value="MDR6101613.1"/>
    <property type="molecule type" value="Genomic_DNA"/>
</dbReference>
<gene>
    <name evidence="7" type="ORF">QE369_001791</name>
</gene>
<dbReference type="PIRSF" id="PIRSF000521">
    <property type="entry name" value="Transaminase_4ab_Lys_Orn"/>
    <property type="match status" value="1"/>
</dbReference>
<keyword evidence="3 7" id="KW-0032">Aminotransferase</keyword>
<protein>
    <submittedName>
        <fullName evidence="7">4-aminobutyrate--pyruvate transaminase</fullName>
        <ecNumber evidence="7">2.6.1.96</ecNumber>
    </submittedName>
</protein>
<dbReference type="EC" id="2.6.1.96" evidence="7"/>
<accession>A0AAJ2BD38</accession>
<dbReference type="InterPro" id="IPR049704">
    <property type="entry name" value="Aminotrans_3_PPA_site"/>
</dbReference>
<comment type="caution">
    <text evidence="7">The sequence shown here is derived from an EMBL/GenBank/DDBJ whole genome shotgun (WGS) entry which is preliminary data.</text>
</comment>
<evidence type="ECO:0000313" key="7">
    <source>
        <dbReference type="EMBL" id="MDR6101613.1"/>
    </source>
</evidence>
<proteinExistence type="inferred from homology"/>
<dbReference type="PANTHER" id="PTHR42684:SF3">
    <property type="entry name" value="ADENOSYLMETHIONINE-8-AMINO-7-OXONONANOATE AMINOTRANSFERASE"/>
    <property type="match status" value="1"/>
</dbReference>
<organism evidence="7 8">
    <name type="scientific">Agrobacterium larrymoorei</name>
    <dbReference type="NCBI Taxonomy" id="160699"/>
    <lineage>
        <taxon>Bacteria</taxon>
        <taxon>Pseudomonadati</taxon>
        <taxon>Pseudomonadota</taxon>
        <taxon>Alphaproteobacteria</taxon>
        <taxon>Hyphomicrobiales</taxon>
        <taxon>Rhizobiaceae</taxon>
        <taxon>Rhizobium/Agrobacterium group</taxon>
        <taxon>Agrobacterium</taxon>
    </lineage>
</organism>
<dbReference type="CDD" id="cd00610">
    <property type="entry name" value="OAT_like"/>
    <property type="match status" value="1"/>
</dbReference>
<dbReference type="InterPro" id="IPR005814">
    <property type="entry name" value="Aminotrans_3"/>
</dbReference>
<dbReference type="InterPro" id="IPR015421">
    <property type="entry name" value="PyrdxlP-dep_Trfase_major"/>
</dbReference>
<evidence type="ECO:0000256" key="5">
    <source>
        <dbReference type="ARBA" id="ARBA00022898"/>
    </source>
</evidence>
<keyword evidence="5 6" id="KW-0663">Pyridoxal phosphate</keyword>
<evidence type="ECO:0000256" key="3">
    <source>
        <dbReference type="ARBA" id="ARBA00022576"/>
    </source>
</evidence>
<dbReference type="PANTHER" id="PTHR42684">
    <property type="entry name" value="ADENOSYLMETHIONINE-8-AMINO-7-OXONONANOATE AMINOTRANSFERASE"/>
    <property type="match status" value="1"/>
</dbReference>
<dbReference type="GO" id="GO:0004015">
    <property type="term" value="F:adenosylmethionine-8-amino-7-oxononanoate transaminase activity"/>
    <property type="evidence" value="ECO:0007669"/>
    <property type="project" value="TreeGrafter"/>
</dbReference>
<dbReference type="AlphaFoldDB" id="A0AAJ2BD38"/>
<reference evidence="7" key="1">
    <citation type="submission" date="2023-08" db="EMBL/GenBank/DDBJ databases">
        <title>Functional and genomic diversity of the sorghum phyllosphere microbiome.</title>
        <authorList>
            <person name="Shade A."/>
        </authorList>
    </citation>
    <scope>NUCLEOTIDE SEQUENCE</scope>
    <source>
        <strain evidence="7">SORGH_AS_0974</strain>
    </source>
</reference>
<dbReference type="Gene3D" id="3.90.1150.10">
    <property type="entry name" value="Aspartate Aminotransferase, domain 1"/>
    <property type="match status" value="1"/>
</dbReference>
<dbReference type="InterPro" id="IPR015424">
    <property type="entry name" value="PyrdxlP-dep_Trfase"/>
</dbReference>
<dbReference type="Gene3D" id="3.40.640.10">
    <property type="entry name" value="Type I PLP-dependent aspartate aminotransferase-like (Major domain)"/>
    <property type="match status" value="1"/>
</dbReference>
<dbReference type="SUPFAM" id="SSF53383">
    <property type="entry name" value="PLP-dependent transferases"/>
    <property type="match status" value="1"/>
</dbReference>
<sequence length="489" mass="53051">MSLTFALEASASGSKCQNQIARLVDINLVGQKSPFVEQYMTIMPNSVEARDMAYHMHPMVNLRKYEKSGGLVIESGDGIYVIDNNGKRYIEGLAGLWSVALGFGEKRLAEVAKAQMEKLPYYHTFAYKTHGPSVDLAEMLIKLAPVPMSKVHFTSSGSEANDLACKMVWYRSNALGKKDKKKIIGRIKGYHGVTIASGSITGLPRNHESFDLPLDRMIHTSCPSYVHFGLEGESEADFTKRMLNDLEELILKEGPETIAAFWGEPVMGAGGVLVPPNGYWAGVQDILKKYDILLVADEVICGFGRTGKMFACETLGIEPDVLVVSKQISSSYMPLSAIIMNDRFYQPVADESDRIGVFGHGFTASGHPVATAVGLENLKIIQERDLVGNAARLEGKFLGGLAELAEHPLVHSSRGIGLIGALEINPWEDANTGDAAAAVAAACQNEGLIIRNIGEAICFCPPLIITAEQIDDMFGAVRRALDTVQATRA</sequence>
<comment type="similarity">
    <text evidence="2 6">Belongs to the class-III pyridoxal-phosphate-dependent aminotransferase family.</text>
</comment>
<evidence type="ECO:0000313" key="8">
    <source>
        <dbReference type="Proteomes" id="UP001255601"/>
    </source>
</evidence>
<keyword evidence="4 7" id="KW-0808">Transferase</keyword>
<name>A0AAJ2BD38_9HYPH</name>
<dbReference type="Proteomes" id="UP001255601">
    <property type="component" value="Unassembled WGS sequence"/>
</dbReference>
<dbReference type="PROSITE" id="PS00600">
    <property type="entry name" value="AA_TRANSFER_CLASS_3"/>
    <property type="match status" value="1"/>
</dbReference>
<dbReference type="FunFam" id="3.40.640.10:FF:000014">
    <property type="entry name" value="Adenosylmethionine-8-amino-7-oxononanoate aminotransferase, probable"/>
    <property type="match status" value="1"/>
</dbReference>
<dbReference type="GO" id="GO:0034387">
    <property type="term" value="F:4-aminobutyrate:pyruvate transaminase activity"/>
    <property type="evidence" value="ECO:0007669"/>
    <property type="project" value="UniProtKB-EC"/>
</dbReference>
<evidence type="ECO:0000256" key="4">
    <source>
        <dbReference type="ARBA" id="ARBA00022679"/>
    </source>
</evidence>
<dbReference type="GO" id="GO:0009448">
    <property type="term" value="P:gamma-aminobutyric acid metabolic process"/>
    <property type="evidence" value="ECO:0007669"/>
    <property type="project" value="TreeGrafter"/>
</dbReference>
<dbReference type="Pfam" id="PF00202">
    <property type="entry name" value="Aminotran_3"/>
    <property type="match status" value="1"/>
</dbReference>
<evidence type="ECO:0000256" key="2">
    <source>
        <dbReference type="ARBA" id="ARBA00008954"/>
    </source>
</evidence>